<keyword evidence="1" id="KW-0812">Transmembrane</keyword>
<comment type="caution">
    <text evidence="2">The sequence shown here is derived from an EMBL/GenBank/DDBJ whole genome shotgun (WGS) entry which is preliminary data.</text>
</comment>
<evidence type="ECO:0008006" key="4">
    <source>
        <dbReference type="Google" id="ProtNLM"/>
    </source>
</evidence>
<evidence type="ECO:0000256" key="1">
    <source>
        <dbReference type="SAM" id="Phobius"/>
    </source>
</evidence>
<dbReference type="EMBL" id="JNVU01000022">
    <property type="protein sequence ID" value="KEI44693.1"/>
    <property type="molecule type" value="Genomic_DNA"/>
</dbReference>
<sequence length="148" mass="16143">MPTVTQPQVPADRYGKRAEQRPRRGLRWLLATVTVLLGLGVAYIGYQNQGTQPITGEQVAFDVLDDHSVHITFRVVRDDPSKPADCVVRAREESGAEVGRKEVLIPAADGPVTHETVLRTSARATTGEVFGCTYTIPEYLSSNARPVG</sequence>
<proteinExistence type="predicted"/>
<dbReference type="Pfam" id="PF14155">
    <property type="entry name" value="DUF4307"/>
    <property type="match status" value="1"/>
</dbReference>
<dbReference type="eggNOG" id="ENOG5033B4I">
    <property type="taxonomic scope" value="Bacteria"/>
</dbReference>
<keyword evidence="3" id="KW-1185">Reference proteome</keyword>
<dbReference type="AlphaFoldDB" id="A0A073AY69"/>
<gene>
    <name evidence="2" type="ORF">GU90_08530</name>
</gene>
<protein>
    <recommendedName>
        <fullName evidence="4">DUF4307 domain-containing protein</fullName>
    </recommendedName>
</protein>
<dbReference type="InterPro" id="IPR025443">
    <property type="entry name" value="DUF4307"/>
</dbReference>
<keyword evidence="1" id="KW-1133">Transmembrane helix</keyword>
<keyword evidence="1" id="KW-0472">Membrane</keyword>
<name>A0A073AY69_9PSEU</name>
<reference evidence="2 3" key="1">
    <citation type="submission" date="2014-06" db="EMBL/GenBank/DDBJ databases">
        <title>Saccharopolyspora rectivirgula DSM-43113 Genome sequencing.</title>
        <authorList>
            <person name="Barrera C."/>
            <person name="Millon L."/>
            <person name="Rognon B."/>
            <person name="Zaugg C."/>
            <person name="Monod M."/>
        </authorList>
    </citation>
    <scope>NUCLEOTIDE SEQUENCE [LARGE SCALE GENOMIC DNA]</scope>
    <source>
        <strain evidence="2 3">DSM 43113</strain>
    </source>
</reference>
<feature type="transmembrane region" description="Helical" evidence="1">
    <location>
        <begin position="26"/>
        <end position="46"/>
    </location>
</feature>
<evidence type="ECO:0000313" key="3">
    <source>
        <dbReference type="Proteomes" id="UP000031419"/>
    </source>
</evidence>
<evidence type="ECO:0000313" key="2">
    <source>
        <dbReference type="EMBL" id="KEI44693.1"/>
    </source>
</evidence>
<dbReference type="Proteomes" id="UP000031419">
    <property type="component" value="Unassembled WGS sequence"/>
</dbReference>
<organism evidence="2 3">
    <name type="scientific">Saccharopolyspora rectivirgula</name>
    <dbReference type="NCBI Taxonomy" id="28042"/>
    <lineage>
        <taxon>Bacteria</taxon>
        <taxon>Bacillati</taxon>
        <taxon>Actinomycetota</taxon>
        <taxon>Actinomycetes</taxon>
        <taxon>Pseudonocardiales</taxon>
        <taxon>Pseudonocardiaceae</taxon>
        <taxon>Saccharopolyspora</taxon>
    </lineage>
</organism>
<dbReference type="STRING" id="28042.GU90_08530"/>
<accession>A0A073AY69</accession>